<name>A0ABV3JYZ1_STRON</name>
<dbReference type="Proteomes" id="UP001552594">
    <property type="component" value="Unassembled WGS sequence"/>
</dbReference>
<evidence type="ECO:0000313" key="2">
    <source>
        <dbReference type="Proteomes" id="UP001552594"/>
    </source>
</evidence>
<comment type="caution">
    <text evidence="1">The sequence shown here is derived from an EMBL/GenBank/DDBJ whole genome shotgun (WGS) entry which is preliminary data.</text>
</comment>
<organism evidence="1 2">
    <name type="scientific">Streptomyces orinoci</name>
    <name type="common">Streptoverticillium orinoci</name>
    <dbReference type="NCBI Taxonomy" id="67339"/>
    <lineage>
        <taxon>Bacteria</taxon>
        <taxon>Bacillati</taxon>
        <taxon>Actinomycetota</taxon>
        <taxon>Actinomycetes</taxon>
        <taxon>Kitasatosporales</taxon>
        <taxon>Streptomycetaceae</taxon>
        <taxon>Streptomyces</taxon>
    </lineage>
</organism>
<keyword evidence="2" id="KW-1185">Reference proteome</keyword>
<gene>
    <name evidence="1" type="ORF">AB0L16_16225</name>
</gene>
<evidence type="ECO:0000313" key="1">
    <source>
        <dbReference type="EMBL" id="MEV5508005.1"/>
    </source>
</evidence>
<dbReference type="EMBL" id="JBFAUK010000011">
    <property type="protein sequence ID" value="MEV5508005.1"/>
    <property type="molecule type" value="Genomic_DNA"/>
</dbReference>
<protein>
    <submittedName>
        <fullName evidence="1">Uncharacterized protein</fullName>
    </submittedName>
</protein>
<sequence>MSARQVPVRGSFVVDTARDAIGEVMDHVEALIQLRPLQGGLEWDAKPAEVRPATFDEVLSAKVRIANSSRQAL</sequence>
<accession>A0ABV3JYZ1</accession>
<proteinExistence type="predicted"/>
<reference evidence="1 2" key="1">
    <citation type="submission" date="2024-06" db="EMBL/GenBank/DDBJ databases">
        <title>The Natural Products Discovery Center: Release of the First 8490 Sequenced Strains for Exploring Actinobacteria Biosynthetic Diversity.</title>
        <authorList>
            <person name="Kalkreuter E."/>
            <person name="Kautsar S.A."/>
            <person name="Yang D."/>
            <person name="Bader C.D."/>
            <person name="Teijaro C.N."/>
            <person name="Fluegel L."/>
            <person name="Davis C.M."/>
            <person name="Simpson J.R."/>
            <person name="Lauterbach L."/>
            <person name="Steele A.D."/>
            <person name="Gui C."/>
            <person name="Meng S."/>
            <person name="Li G."/>
            <person name="Viehrig K."/>
            <person name="Ye F."/>
            <person name="Su P."/>
            <person name="Kiefer A.F."/>
            <person name="Nichols A."/>
            <person name="Cepeda A.J."/>
            <person name="Yan W."/>
            <person name="Fan B."/>
            <person name="Jiang Y."/>
            <person name="Adhikari A."/>
            <person name="Zheng C.-J."/>
            <person name="Schuster L."/>
            <person name="Cowan T.M."/>
            <person name="Smanski M.J."/>
            <person name="Chevrette M.G."/>
            <person name="De Carvalho L.P.S."/>
            <person name="Shen B."/>
        </authorList>
    </citation>
    <scope>NUCLEOTIDE SEQUENCE [LARGE SCALE GENOMIC DNA]</scope>
    <source>
        <strain evidence="1 2">NPDC052347</strain>
    </source>
</reference>
<dbReference type="RefSeq" id="WP_109280192.1">
    <property type="nucleotide sequence ID" value="NZ_JBFAUK010000011.1"/>
</dbReference>